<evidence type="ECO:0000256" key="3">
    <source>
        <dbReference type="ARBA" id="ARBA00023125"/>
    </source>
</evidence>
<dbReference type="SUPFAM" id="SSF116734">
    <property type="entry name" value="DNA methylase specificity domain"/>
    <property type="match status" value="2"/>
</dbReference>
<evidence type="ECO:0000256" key="2">
    <source>
        <dbReference type="ARBA" id="ARBA00022747"/>
    </source>
</evidence>
<evidence type="ECO:0000313" key="6">
    <source>
        <dbReference type="Proteomes" id="UP000324176"/>
    </source>
</evidence>
<reference evidence="5 6" key="1">
    <citation type="submission" date="2019-07" db="EMBL/GenBank/DDBJ databases">
        <title>Active sludge and wastewater microbial communities from Klosterneuburg, Austria.</title>
        <authorList>
            <person name="Wagner M."/>
        </authorList>
    </citation>
    <scope>NUCLEOTIDE SEQUENCE [LARGE SCALE GENOMIC DNA]</scope>
    <source>
        <strain evidence="5 6">Nm2</strain>
    </source>
</reference>
<evidence type="ECO:0000313" key="5">
    <source>
        <dbReference type="EMBL" id="TYP78787.1"/>
    </source>
</evidence>
<comment type="caution">
    <text evidence="5">The sequence shown here is derived from an EMBL/GenBank/DDBJ whole genome shotgun (WGS) entry which is preliminary data.</text>
</comment>
<dbReference type="InterPro" id="IPR044946">
    <property type="entry name" value="Restrct_endonuc_typeI_TRD_sf"/>
</dbReference>
<feature type="domain" description="Type I restriction modification DNA specificity" evidence="4">
    <location>
        <begin position="4"/>
        <end position="161"/>
    </location>
</feature>
<dbReference type="Pfam" id="PF01420">
    <property type="entry name" value="Methylase_S"/>
    <property type="match status" value="1"/>
</dbReference>
<sequence length="419" mass="46703">MAGEWQMHTLGDLTVNHDSKRKPVKEADRKPGPYPYYGASGIVDYVDDYLIDGNYLLIAEDGENLRTRQTPITFMARGKSWVNNHAHIVTGNEKTDTLFLMYALQATDISGYLTGAVMPKLTQGNLNKIQISCPSLDEQRAIAHILGTLDDKIELNRRMNETQEAIARAIFKSWFVDFDPVRAKASGEPSESICRRLGLTPDLLALFPDRFQDSELGEIPERWQIGTFGDVAEHPRRGIQPTEIAPTTPYIALEHMPRRCIALSDWDMADGLESNKFQFKKGEILFGKLRPYFHKVGVAPIDGVCSTDIVVVAPKAEGWFGFVLGHISSDAFVEHTNAGSTGTKMPRTNWNDMVRFQIVIPSNIISDTFTSLVRPMVERIIALIYEGRTLAGLRDALLPKLLSGKLRVPSAENLAEATS</sequence>
<dbReference type="InterPro" id="IPR000055">
    <property type="entry name" value="Restrct_endonuc_typeI_TRD"/>
</dbReference>
<comment type="similarity">
    <text evidence="1">Belongs to the type-I restriction system S methylase family.</text>
</comment>
<dbReference type="Proteomes" id="UP000324176">
    <property type="component" value="Unassembled WGS sequence"/>
</dbReference>
<evidence type="ECO:0000259" key="4">
    <source>
        <dbReference type="Pfam" id="PF01420"/>
    </source>
</evidence>
<dbReference type="InterPro" id="IPR052021">
    <property type="entry name" value="Type-I_RS_S_subunit"/>
</dbReference>
<name>A0A5D3Y8N7_9PROT</name>
<dbReference type="RefSeq" id="WP_052752009.1">
    <property type="nucleotide sequence ID" value="NZ_CP011451.1"/>
</dbReference>
<proteinExistence type="inferred from homology"/>
<protein>
    <submittedName>
        <fullName evidence="5">Type I restriction enzyme S subunit</fullName>
    </submittedName>
</protein>
<dbReference type="Gene3D" id="3.90.220.20">
    <property type="entry name" value="DNA methylase specificity domains"/>
    <property type="match status" value="2"/>
</dbReference>
<dbReference type="AlphaFoldDB" id="A0A5D3Y8N7"/>
<organism evidence="5 6">
    <name type="scientific">Nitrosomonas communis</name>
    <dbReference type="NCBI Taxonomy" id="44574"/>
    <lineage>
        <taxon>Bacteria</taxon>
        <taxon>Pseudomonadati</taxon>
        <taxon>Pseudomonadota</taxon>
        <taxon>Betaproteobacteria</taxon>
        <taxon>Nitrosomonadales</taxon>
        <taxon>Nitrosomonadaceae</taxon>
        <taxon>Nitrosomonas</taxon>
    </lineage>
</organism>
<dbReference type="GO" id="GO:0009307">
    <property type="term" value="P:DNA restriction-modification system"/>
    <property type="evidence" value="ECO:0007669"/>
    <property type="project" value="UniProtKB-KW"/>
</dbReference>
<dbReference type="GO" id="GO:0003677">
    <property type="term" value="F:DNA binding"/>
    <property type="evidence" value="ECO:0007669"/>
    <property type="project" value="UniProtKB-KW"/>
</dbReference>
<dbReference type="PANTHER" id="PTHR30408">
    <property type="entry name" value="TYPE-1 RESTRICTION ENZYME ECOKI SPECIFICITY PROTEIN"/>
    <property type="match status" value="1"/>
</dbReference>
<dbReference type="CDD" id="cd17262">
    <property type="entry name" value="RMtype1_S_Aco12261I-TRD2-CR2"/>
    <property type="match status" value="1"/>
</dbReference>
<keyword evidence="3" id="KW-0238">DNA-binding</keyword>
<dbReference type="PANTHER" id="PTHR30408:SF13">
    <property type="entry name" value="TYPE I RESTRICTION ENZYME HINDI SPECIFICITY SUBUNIT"/>
    <property type="match status" value="1"/>
</dbReference>
<evidence type="ECO:0000256" key="1">
    <source>
        <dbReference type="ARBA" id="ARBA00010923"/>
    </source>
</evidence>
<dbReference type="OrthoDB" id="9798929at2"/>
<dbReference type="EMBL" id="VNHT01000068">
    <property type="protein sequence ID" value="TYP78787.1"/>
    <property type="molecule type" value="Genomic_DNA"/>
</dbReference>
<accession>A0A5D3Y8N7</accession>
<keyword evidence="2" id="KW-0680">Restriction system</keyword>
<gene>
    <name evidence="5" type="ORF">BCL69_106816</name>
</gene>